<dbReference type="Proteomes" id="UP001634007">
    <property type="component" value="Unassembled WGS sequence"/>
</dbReference>
<proteinExistence type="inferred from homology"/>
<dbReference type="EMBL" id="JBJKBG010000008">
    <property type="protein sequence ID" value="KAL3724274.1"/>
    <property type="molecule type" value="Genomic_DNA"/>
</dbReference>
<reference evidence="6 7" key="1">
    <citation type="submission" date="2024-11" db="EMBL/GenBank/DDBJ databases">
        <title>Chromosome-level genome assembly of Eucalyptus globulus Labill. provides insights into its genome evolution.</title>
        <authorList>
            <person name="Li X."/>
        </authorList>
    </citation>
    <scope>NUCLEOTIDE SEQUENCE [LARGE SCALE GENOMIC DNA]</scope>
    <source>
        <strain evidence="6">CL2024</strain>
        <tissue evidence="6">Fresh tender leaves</tissue>
    </source>
</reference>
<dbReference type="InterPro" id="IPR002213">
    <property type="entry name" value="UDP_glucos_trans"/>
</dbReference>
<accession>A0ABD3JBF1</accession>
<gene>
    <name evidence="6" type="ORF">ACJRO7_029443</name>
</gene>
<keyword evidence="3 4" id="KW-0808">Transferase</keyword>
<dbReference type="Gene3D" id="3.40.50.2000">
    <property type="entry name" value="Glycogen Phosphorylase B"/>
    <property type="match status" value="2"/>
</dbReference>
<protein>
    <recommendedName>
        <fullName evidence="5">Glycosyltransferase</fullName>
        <ecNumber evidence="5">2.4.1.-</ecNumber>
    </recommendedName>
</protein>
<dbReference type="GO" id="GO:0035251">
    <property type="term" value="F:UDP-glucosyltransferase activity"/>
    <property type="evidence" value="ECO:0007669"/>
    <property type="project" value="UniProtKB-ARBA"/>
</dbReference>
<sequence>MMDQQKSERSIKPIHVLVLAYPSQGHINQVVEFSKRLASKGLNVALIIPISEPSKSLHSTNHATSSIKIEQISDGFEGVDTNELSRDVYFELFTVSVSKSLTNFIEQHQSSQDDPAKVLVYDSVMPWALDIAIQHGMHGASFFTQSCAVSAIYHHVHRGTLKFPLEDSRGQGHVSVPPVISNLKLNDLPSFVADVDACPAFVKVVLDQFSNVMRANWRLFNTFAELEDEVVKWMGSQCPVLTVGPTIPSMYLDKRIQHDKDYGLSLFKPNDAETCIGWLDSKDADSVVYASFGSLASLGEEQMEEIAIGLKRMKGNFLWVVRASEEKKLPRNFLQDTELLDGKGLVVKWCDQLQVLSHGSVGCFMTHCGWNSTMEGVSLGVPMVVMPRWTDQPTNAAFITEVWKVGLRVRVNEKGIVTSEEIESCINEVMGGERGKEIKANSLKWRERARISMEEGGSSDNNISDFAKNIIEMYKQ</sequence>
<dbReference type="FunFam" id="3.40.50.2000:FF:000019">
    <property type="entry name" value="Glycosyltransferase"/>
    <property type="match status" value="1"/>
</dbReference>
<name>A0ABD3JBF1_EUCGL</name>
<dbReference type="EC" id="2.4.1.-" evidence="5"/>
<dbReference type="CDD" id="cd03784">
    <property type="entry name" value="GT1_Gtf-like"/>
    <property type="match status" value="1"/>
</dbReference>
<comment type="similarity">
    <text evidence="1 4">Belongs to the UDP-glycosyltransferase family.</text>
</comment>
<evidence type="ECO:0000256" key="2">
    <source>
        <dbReference type="ARBA" id="ARBA00022676"/>
    </source>
</evidence>
<dbReference type="Pfam" id="PF00201">
    <property type="entry name" value="UDPGT"/>
    <property type="match status" value="1"/>
</dbReference>
<dbReference type="SUPFAM" id="SSF53756">
    <property type="entry name" value="UDP-Glycosyltransferase/glycogen phosphorylase"/>
    <property type="match status" value="1"/>
</dbReference>
<dbReference type="PANTHER" id="PTHR11926">
    <property type="entry name" value="GLUCOSYL/GLUCURONOSYL TRANSFERASES"/>
    <property type="match status" value="1"/>
</dbReference>
<evidence type="ECO:0000313" key="7">
    <source>
        <dbReference type="Proteomes" id="UP001634007"/>
    </source>
</evidence>
<evidence type="ECO:0000256" key="3">
    <source>
        <dbReference type="ARBA" id="ARBA00022679"/>
    </source>
</evidence>
<evidence type="ECO:0000313" key="6">
    <source>
        <dbReference type="EMBL" id="KAL3724274.1"/>
    </source>
</evidence>
<keyword evidence="2 4" id="KW-0328">Glycosyltransferase</keyword>
<dbReference type="PROSITE" id="PS00375">
    <property type="entry name" value="UDPGT"/>
    <property type="match status" value="1"/>
</dbReference>
<evidence type="ECO:0000256" key="4">
    <source>
        <dbReference type="RuleBase" id="RU003718"/>
    </source>
</evidence>
<dbReference type="AlphaFoldDB" id="A0ABD3JBF1"/>
<organism evidence="6 7">
    <name type="scientific">Eucalyptus globulus</name>
    <name type="common">Tasmanian blue gum</name>
    <dbReference type="NCBI Taxonomy" id="34317"/>
    <lineage>
        <taxon>Eukaryota</taxon>
        <taxon>Viridiplantae</taxon>
        <taxon>Streptophyta</taxon>
        <taxon>Embryophyta</taxon>
        <taxon>Tracheophyta</taxon>
        <taxon>Spermatophyta</taxon>
        <taxon>Magnoliopsida</taxon>
        <taxon>eudicotyledons</taxon>
        <taxon>Gunneridae</taxon>
        <taxon>Pentapetalae</taxon>
        <taxon>rosids</taxon>
        <taxon>malvids</taxon>
        <taxon>Myrtales</taxon>
        <taxon>Myrtaceae</taxon>
        <taxon>Myrtoideae</taxon>
        <taxon>Eucalypteae</taxon>
        <taxon>Eucalyptus</taxon>
    </lineage>
</organism>
<evidence type="ECO:0000256" key="1">
    <source>
        <dbReference type="ARBA" id="ARBA00009995"/>
    </source>
</evidence>
<dbReference type="InterPro" id="IPR035595">
    <property type="entry name" value="UDP_glycos_trans_CS"/>
</dbReference>
<keyword evidence="7" id="KW-1185">Reference proteome</keyword>
<dbReference type="PANTHER" id="PTHR11926:SF1560">
    <property type="entry name" value="UDP-GLYCOSYLTRANSFERASE 74E1-RELATED"/>
    <property type="match status" value="1"/>
</dbReference>
<evidence type="ECO:0000256" key="5">
    <source>
        <dbReference type="RuleBase" id="RU362057"/>
    </source>
</evidence>
<comment type="caution">
    <text evidence="6">The sequence shown here is derived from an EMBL/GenBank/DDBJ whole genome shotgun (WGS) entry which is preliminary data.</text>
</comment>